<feature type="transmembrane region" description="Helical" evidence="1">
    <location>
        <begin position="148"/>
        <end position="171"/>
    </location>
</feature>
<gene>
    <name evidence="2" type="ORF">GCM10010921_14970</name>
</gene>
<keyword evidence="1" id="KW-0472">Membrane</keyword>
<name>A0A917MLN6_9MICO</name>
<dbReference type="Pfam" id="PF09819">
    <property type="entry name" value="ABC_cobalt"/>
    <property type="match status" value="1"/>
</dbReference>
<protein>
    <recommendedName>
        <fullName evidence="4">Acyl esterase</fullName>
    </recommendedName>
</protein>
<dbReference type="RefSeq" id="WP_188755655.1">
    <property type="nucleotide sequence ID" value="NZ_BMJY01000005.1"/>
</dbReference>
<sequence length="194" mass="19943">MARTRLDTRTLLVCAAIGVATGLLGAAAGWMTLAVLAAVPIAYGFVLGSHVLPGVVAQCILRRPGVALVTHVLAALVSSAFAPVYVWQFLGTALLFGGIQEASAALGRYRSWSVVRLVLTAVAIGALVAVVVAFAADLERMAPWAQAVYLVLAVAGPVSWSIAGMAIAAALRRAGVGEPLPSHRPNPGGKVRRS</sequence>
<dbReference type="AlphaFoldDB" id="A0A917MLN6"/>
<feature type="transmembrane region" description="Helical" evidence="1">
    <location>
        <begin position="12"/>
        <end position="35"/>
    </location>
</feature>
<evidence type="ECO:0008006" key="4">
    <source>
        <dbReference type="Google" id="ProtNLM"/>
    </source>
</evidence>
<dbReference type="InterPro" id="IPR017195">
    <property type="entry name" value="ABC_thiamin-permease_prd"/>
</dbReference>
<keyword evidence="3" id="KW-1185">Reference proteome</keyword>
<reference evidence="2" key="1">
    <citation type="journal article" date="2014" name="Int. J. Syst. Evol. Microbiol.">
        <title>Complete genome sequence of Corynebacterium casei LMG S-19264T (=DSM 44701T), isolated from a smear-ripened cheese.</title>
        <authorList>
            <consortium name="US DOE Joint Genome Institute (JGI-PGF)"/>
            <person name="Walter F."/>
            <person name="Albersmeier A."/>
            <person name="Kalinowski J."/>
            <person name="Ruckert C."/>
        </authorList>
    </citation>
    <scope>NUCLEOTIDE SEQUENCE</scope>
    <source>
        <strain evidence="2">CGMCC 1.15794</strain>
    </source>
</reference>
<keyword evidence="1" id="KW-0812">Transmembrane</keyword>
<feature type="transmembrane region" description="Helical" evidence="1">
    <location>
        <begin position="73"/>
        <end position="97"/>
    </location>
</feature>
<evidence type="ECO:0000256" key="1">
    <source>
        <dbReference type="SAM" id="Phobius"/>
    </source>
</evidence>
<evidence type="ECO:0000313" key="3">
    <source>
        <dbReference type="Proteomes" id="UP000657592"/>
    </source>
</evidence>
<organism evidence="2 3">
    <name type="scientific">Microbacterium album</name>
    <dbReference type="NCBI Taxonomy" id="2053191"/>
    <lineage>
        <taxon>Bacteria</taxon>
        <taxon>Bacillati</taxon>
        <taxon>Actinomycetota</taxon>
        <taxon>Actinomycetes</taxon>
        <taxon>Micrococcales</taxon>
        <taxon>Microbacteriaceae</taxon>
        <taxon>Microbacterium</taxon>
    </lineage>
</organism>
<feature type="transmembrane region" description="Helical" evidence="1">
    <location>
        <begin position="117"/>
        <end position="136"/>
    </location>
</feature>
<feature type="transmembrane region" description="Helical" evidence="1">
    <location>
        <begin position="41"/>
        <end position="61"/>
    </location>
</feature>
<reference evidence="2" key="2">
    <citation type="submission" date="2020-09" db="EMBL/GenBank/DDBJ databases">
        <authorList>
            <person name="Sun Q."/>
            <person name="Zhou Y."/>
        </authorList>
    </citation>
    <scope>NUCLEOTIDE SEQUENCE</scope>
    <source>
        <strain evidence="2">CGMCC 1.15794</strain>
    </source>
</reference>
<comment type="caution">
    <text evidence="2">The sequence shown here is derived from an EMBL/GenBank/DDBJ whole genome shotgun (WGS) entry which is preliminary data.</text>
</comment>
<keyword evidence="1" id="KW-1133">Transmembrane helix</keyword>
<proteinExistence type="predicted"/>
<dbReference type="Proteomes" id="UP000657592">
    <property type="component" value="Unassembled WGS sequence"/>
</dbReference>
<evidence type="ECO:0000313" key="2">
    <source>
        <dbReference type="EMBL" id="GGH42018.1"/>
    </source>
</evidence>
<dbReference type="EMBL" id="BMJY01000005">
    <property type="protein sequence ID" value="GGH42018.1"/>
    <property type="molecule type" value="Genomic_DNA"/>
</dbReference>
<accession>A0A917MLN6</accession>